<dbReference type="Proteomes" id="UP000566813">
    <property type="component" value="Unassembled WGS sequence"/>
</dbReference>
<evidence type="ECO:0000256" key="3">
    <source>
        <dbReference type="ARBA" id="ARBA00023082"/>
    </source>
</evidence>
<organism evidence="6 7">
    <name type="scientific">Novosphingobium flavum</name>
    <dbReference type="NCBI Taxonomy" id="1778672"/>
    <lineage>
        <taxon>Bacteria</taxon>
        <taxon>Pseudomonadati</taxon>
        <taxon>Pseudomonadota</taxon>
        <taxon>Alphaproteobacteria</taxon>
        <taxon>Sphingomonadales</taxon>
        <taxon>Sphingomonadaceae</taxon>
        <taxon>Novosphingobium</taxon>
    </lineage>
</organism>
<keyword evidence="4" id="KW-0804">Transcription</keyword>
<dbReference type="SUPFAM" id="SSF88659">
    <property type="entry name" value="Sigma3 and sigma4 domains of RNA polymerase sigma factors"/>
    <property type="match status" value="1"/>
</dbReference>
<sequence length="168" mass="18593">MTSRQTPKKRDEGEGIESFAPALRRYFSKRAPAADVEDFVQEVFVRMQSRRSEIGIENLQGYLFTVAANVLKGARSSPHILPSNGEDSGEYSDGLTPERIVIARFDAARLVEAIENLSPRTREIFVAHRFEDMTYGAIASLYGISVSAVEKHIMAALRSLSATIGRGE</sequence>
<dbReference type="Gene3D" id="1.10.1740.10">
    <property type="match status" value="1"/>
</dbReference>
<comment type="similarity">
    <text evidence="1">Belongs to the sigma-70 factor family. ECF subfamily.</text>
</comment>
<evidence type="ECO:0000313" key="6">
    <source>
        <dbReference type="EMBL" id="MBC2665503.1"/>
    </source>
</evidence>
<dbReference type="GO" id="GO:0006352">
    <property type="term" value="P:DNA-templated transcription initiation"/>
    <property type="evidence" value="ECO:0007669"/>
    <property type="project" value="InterPro"/>
</dbReference>
<comment type="caution">
    <text evidence="6">The sequence shown here is derived from an EMBL/GenBank/DDBJ whole genome shotgun (WGS) entry which is preliminary data.</text>
</comment>
<reference evidence="6 7" key="1">
    <citation type="submission" date="2020-08" db="EMBL/GenBank/DDBJ databases">
        <title>The genome sequence of type strain Novosphingobium flavum NBRC 111647.</title>
        <authorList>
            <person name="Liu Y."/>
        </authorList>
    </citation>
    <scope>NUCLEOTIDE SEQUENCE [LARGE SCALE GENOMIC DNA]</scope>
    <source>
        <strain evidence="6 7">NBRC 111647</strain>
    </source>
</reference>
<keyword evidence="2" id="KW-0805">Transcription regulation</keyword>
<dbReference type="InterPro" id="IPR014284">
    <property type="entry name" value="RNA_pol_sigma-70_dom"/>
</dbReference>
<dbReference type="InterPro" id="IPR013249">
    <property type="entry name" value="RNA_pol_sigma70_r4_t2"/>
</dbReference>
<dbReference type="Pfam" id="PF08281">
    <property type="entry name" value="Sigma70_r4_2"/>
    <property type="match status" value="1"/>
</dbReference>
<keyword evidence="3" id="KW-0731">Sigma factor</keyword>
<dbReference type="NCBIfam" id="TIGR02937">
    <property type="entry name" value="sigma70-ECF"/>
    <property type="match status" value="1"/>
</dbReference>
<dbReference type="GO" id="GO:0016987">
    <property type="term" value="F:sigma factor activity"/>
    <property type="evidence" value="ECO:0007669"/>
    <property type="project" value="UniProtKB-KW"/>
</dbReference>
<gene>
    <name evidence="6" type="ORF">H7F51_08210</name>
</gene>
<dbReference type="AlphaFoldDB" id="A0A7X1KLN9"/>
<feature type="domain" description="RNA polymerase sigma factor 70 region 4 type 2" evidence="5">
    <location>
        <begin position="109"/>
        <end position="160"/>
    </location>
</feature>
<keyword evidence="7" id="KW-1185">Reference proteome</keyword>
<dbReference type="PANTHER" id="PTHR43133">
    <property type="entry name" value="RNA POLYMERASE ECF-TYPE SIGMA FACTO"/>
    <property type="match status" value="1"/>
</dbReference>
<proteinExistence type="inferred from homology"/>
<evidence type="ECO:0000256" key="2">
    <source>
        <dbReference type="ARBA" id="ARBA00023015"/>
    </source>
</evidence>
<dbReference type="EMBL" id="JACLAW010000005">
    <property type="protein sequence ID" value="MBC2665503.1"/>
    <property type="molecule type" value="Genomic_DNA"/>
</dbReference>
<dbReference type="CDD" id="cd06171">
    <property type="entry name" value="Sigma70_r4"/>
    <property type="match status" value="1"/>
</dbReference>
<evidence type="ECO:0000313" key="7">
    <source>
        <dbReference type="Proteomes" id="UP000566813"/>
    </source>
</evidence>
<dbReference type="GO" id="GO:0003677">
    <property type="term" value="F:DNA binding"/>
    <property type="evidence" value="ECO:0007669"/>
    <property type="project" value="InterPro"/>
</dbReference>
<dbReference type="PANTHER" id="PTHR43133:SF63">
    <property type="entry name" value="RNA POLYMERASE SIGMA FACTOR FECI-RELATED"/>
    <property type="match status" value="1"/>
</dbReference>
<evidence type="ECO:0000256" key="1">
    <source>
        <dbReference type="ARBA" id="ARBA00010641"/>
    </source>
</evidence>
<accession>A0A7X1KLN9</accession>
<dbReference type="SUPFAM" id="SSF88946">
    <property type="entry name" value="Sigma2 domain of RNA polymerase sigma factors"/>
    <property type="match status" value="1"/>
</dbReference>
<dbReference type="InterPro" id="IPR039425">
    <property type="entry name" value="RNA_pol_sigma-70-like"/>
</dbReference>
<dbReference type="InterPro" id="IPR013324">
    <property type="entry name" value="RNA_pol_sigma_r3/r4-like"/>
</dbReference>
<dbReference type="Gene3D" id="1.10.10.10">
    <property type="entry name" value="Winged helix-like DNA-binding domain superfamily/Winged helix DNA-binding domain"/>
    <property type="match status" value="1"/>
</dbReference>
<dbReference type="RefSeq" id="WP_185663757.1">
    <property type="nucleotide sequence ID" value="NZ_JACLAW010000005.1"/>
</dbReference>
<name>A0A7X1KLN9_9SPHN</name>
<evidence type="ECO:0000256" key="4">
    <source>
        <dbReference type="ARBA" id="ARBA00023163"/>
    </source>
</evidence>
<dbReference type="InterPro" id="IPR013325">
    <property type="entry name" value="RNA_pol_sigma_r2"/>
</dbReference>
<dbReference type="InterPro" id="IPR036388">
    <property type="entry name" value="WH-like_DNA-bd_sf"/>
</dbReference>
<evidence type="ECO:0000259" key="5">
    <source>
        <dbReference type="Pfam" id="PF08281"/>
    </source>
</evidence>
<protein>
    <submittedName>
        <fullName evidence="6">Sigma-70 family RNA polymerase sigma factor</fullName>
    </submittedName>
</protein>